<gene>
    <name evidence="1" type="ORF">L195_g046837</name>
</gene>
<proteinExistence type="predicted"/>
<comment type="caution">
    <text evidence="1">The sequence shown here is derived from an EMBL/GenBank/DDBJ whole genome shotgun (WGS) entry which is preliminary data.</text>
</comment>
<name>A0A2K3MIV4_TRIPR</name>
<protein>
    <submittedName>
        <fullName evidence="1">F-box/WD-40 repeat-containing protein</fullName>
    </submittedName>
</protein>
<reference evidence="1 2" key="2">
    <citation type="journal article" date="2017" name="Front. Plant Sci.">
        <title>Gene Classification and Mining of Molecular Markers Useful in Red Clover (Trifolium pratense) Breeding.</title>
        <authorList>
            <person name="Istvanek J."/>
            <person name="Dluhosova J."/>
            <person name="Dluhos P."/>
            <person name="Patkova L."/>
            <person name="Nedelnik J."/>
            <person name="Repkova J."/>
        </authorList>
    </citation>
    <scope>NUCLEOTIDE SEQUENCE [LARGE SCALE GENOMIC DNA]</scope>
    <source>
        <strain evidence="2">cv. Tatra</strain>
        <tissue evidence="1">Young leaves</tissue>
    </source>
</reference>
<organism evidence="1 2">
    <name type="scientific">Trifolium pratense</name>
    <name type="common">Red clover</name>
    <dbReference type="NCBI Taxonomy" id="57577"/>
    <lineage>
        <taxon>Eukaryota</taxon>
        <taxon>Viridiplantae</taxon>
        <taxon>Streptophyta</taxon>
        <taxon>Embryophyta</taxon>
        <taxon>Tracheophyta</taxon>
        <taxon>Spermatophyta</taxon>
        <taxon>Magnoliopsida</taxon>
        <taxon>eudicotyledons</taxon>
        <taxon>Gunneridae</taxon>
        <taxon>Pentapetalae</taxon>
        <taxon>rosids</taxon>
        <taxon>fabids</taxon>
        <taxon>Fabales</taxon>
        <taxon>Fabaceae</taxon>
        <taxon>Papilionoideae</taxon>
        <taxon>50 kb inversion clade</taxon>
        <taxon>NPAAA clade</taxon>
        <taxon>Hologalegina</taxon>
        <taxon>IRL clade</taxon>
        <taxon>Trifolieae</taxon>
        <taxon>Trifolium</taxon>
    </lineage>
</organism>
<dbReference type="AlphaFoldDB" id="A0A2K3MIV4"/>
<evidence type="ECO:0000313" key="1">
    <source>
        <dbReference type="EMBL" id="PNX90712.1"/>
    </source>
</evidence>
<reference evidence="1 2" key="1">
    <citation type="journal article" date="2014" name="Am. J. Bot.">
        <title>Genome assembly and annotation for red clover (Trifolium pratense; Fabaceae).</title>
        <authorList>
            <person name="Istvanek J."/>
            <person name="Jaros M."/>
            <person name="Krenek A."/>
            <person name="Repkova J."/>
        </authorList>
    </citation>
    <scope>NUCLEOTIDE SEQUENCE [LARGE SCALE GENOMIC DNA]</scope>
    <source>
        <strain evidence="2">cv. Tatra</strain>
        <tissue evidence="1">Young leaves</tissue>
    </source>
</reference>
<accession>A0A2K3MIV4</accession>
<dbReference type="EMBL" id="ASHM01063749">
    <property type="protein sequence ID" value="PNX90712.1"/>
    <property type="molecule type" value="Genomic_DNA"/>
</dbReference>
<dbReference type="Proteomes" id="UP000236291">
    <property type="component" value="Unassembled WGS sequence"/>
</dbReference>
<evidence type="ECO:0000313" key="2">
    <source>
        <dbReference type="Proteomes" id="UP000236291"/>
    </source>
</evidence>
<sequence length="100" mass="11211">MVPLPDYVNVESFLYSVSNERFENKVLFNASLPTKELGKNLIIVGSVSINGILCVTSKDVKERKVVLWNPATDELKVIPPSPVESVTRYRLYNSGEYGAY</sequence>